<organism evidence="4 5">
    <name type="scientific">Microvenator marinus</name>
    <dbReference type="NCBI Taxonomy" id="2600177"/>
    <lineage>
        <taxon>Bacteria</taxon>
        <taxon>Deltaproteobacteria</taxon>
        <taxon>Bradymonadales</taxon>
        <taxon>Microvenatoraceae</taxon>
        <taxon>Microvenator</taxon>
    </lineage>
</organism>
<accession>A0A5B8XRD9</accession>
<gene>
    <name evidence="4" type="ORF">FRD01_10930</name>
</gene>
<dbReference type="SMART" id="SM00609">
    <property type="entry name" value="VIT"/>
    <property type="match status" value="1"/>
</dbReference>
<evidence type="ECO:0000256" key="1">
    <source>
        <dbReference type="SAM" id="MobiDB-lite"/>
    </source>
</evidence>
<dbReference type="InterPro" id="IPR002035">
    <property type="entry name" value="VWF_A"/>
</dbReference>
<reference evidence="4 5" key="1">
    <citation type="submission" date="2019-08" db="EMBL/GenBank/DDBJ databases">
        <authorList>
            <person name="Liang Q."/>
        </authorList>
    </citation>
    <scope>NUCLEOTIDE SEQUENCE [LARGE SCALE GENOMIC DNA]</scope>
    <source>
        <strain evidence="4 5">V1718</strain>
    </source>
</reference>
<dbReference type="PANTHER" id="PTHR45737:SF6">
    <property type="entry name" value="VON WILLEBRAND FACTOR A DOMAIN-CONTAINING PROTEIN 5A"/>
    <property type="match status" value="1"/>
</dbReference>
<dbReference type="InterPro" id="IPR036465">
    <property type="entry name" value="vWFA_dom_sf"/>
</dbReference>
<feature type="domain" description="VIT" evidence="3">
    <location>
        <begin position="19"/>
        <end position="147"/>
    </location>
</feature>
<evidence type="ECO:0000313" key="4">
    <source>
        <dbReference type="EMBL" id="QED27737.1"/>
    </source>
</evidence>
<proteinExistence type="predicted"/>
<dbReference type="Pfam" id="PF13768">
    <property type="entry name" value="VWA_3"/>
    <property type="match status" value="1"/>
</dbReference>
<dbReference type="SUPFAM" id="SSF53300">
    <property type="entry name" value="vWA-like"/>
    <property type="match status" value="1"/>
</dbReference>
<dbReference type="SMART" id="SM00327">
    <property type="entry name" value="VWA"/>
    <property type="match status" value="1"/>
</dbReference>
<sequence length="809" mass="87964">MSIAILDDNQLNSAEPILSEAGFGAMETSRGNLPLAALDLDVEIVGLIARVKLKQRYYNTHTQPLEATYIFPLPDRGAVRGFKMTVNGRVITGEIKERGQARREYDEAISAGKSASIVEEERPDTFTMRVGNIPPTAFAEVELELVMPLVWRAGEATFRFPLVVAPRYVPGMPLPGGQVGTGISPDTDAAPDASRISPPVLLPGFPNPVSLSIDCSIDGAGLEVQNIASSLHAITSGKSGSKHLIRINPGERVNRDFILRFQTSGAELGSSLTVIPDSDSDKEATFIMTLMPPMSAVDMRRPRDVVFVLDRSGSMQGWKMVAARRAVGRMIDSLDAIDRFEVLAFDTVIETFEDTPTLKEATNRARYRNVEWISKVEARGGTEIAPSMETALKLLSDRSRERHVVLVTDGQVGNEDQILKHVKKHNHGARVFTVGIDRAVNAGFLNRLAQETGALSELVESEDRLDEVMDSIHAMIEAPLLRQIKLGFDGATLIPDSLTPREPLTLFAGSPLQVMGRLSLNGEVRARVRAAGRSGELIEEVVASSSTSDTAFSAVWARAQLRKLEDRDVVEGHSSNRNKIIELSLKHKVLCRHTAFVAVDHSSSVEGKLLQVTQPVEQPDGWDSDGFGGGMALMSAAPQQGAYTQSGVMPPLPGSPLPRHSPASPAMYSKERKAESAAAPRKKSLLGTLTSFFSSDGFSEETEASEISEDAEVNELKILWQTLLNLLDLGSLDETLRSELEDVLEEIEAGTANTLEDLMAHLNAIAQQHGIKTDTEPAAESLEELEALAPVSLDVAFSAVLREIRRRLP</sequence>
<dbReference type="PROSITE" id="PS51468">
    <property type="entry name" value="VIT"/>
    <property type="match status" value="1"/>
</dbReference>
<dbReference type="Gene3D" id="3.40.50.410">
    <property type="entry name" value="von Willebrand factor, type A domain"/>
    <property type="match status" value="1"/>
</dbReference>
<feature type="domain" description="VWFA" evidence="2">
    <location>
        <begin position="304"/>
        <end position="472"/>
    </location>
</feature>
<dbReference type="PANTHER" id="PTHR45737">
    <property type="entry name" value="VON WILLEBRAND FACTOR A DOMAIN-CONTAINING PROTEIN 5A"/>
    <property type="match status" value="1"/>
</dbReference>
<dbReference type="OrthoDB" id="9784383at2"/>
<feature type="region of interest" description="Disordered" evidence="1">
    <location>
        <begin position="642"/>
        <end position="681"/>
    </location>
</feature>
<dbReference type="KEGG" id="bbae:FRD01_10930"/>
<dbReference type="RefSeq" id="WP_146959537.1">
    <property type="nucleotide sequence ID" value="NZ_CP042467.1"/>
</dbReference>
<evidence type="ECO:0000259" key="2">
    <source>
        <dbReference type="PROSITE" id="PS50234"/>
    </source>
</evidence>
<dbReference type="AlphaFoldDB" id="A0A5B8XRD9"/>
<dbReference type="EMBL" id="CP042467">
    <property type="protein sequence ID" value="QED27737.1"/>
    <property type="molecule type" value="Genomic_DNA"/>
</dbReference>
<evidence type="ECO:0000259" key="3">
    <source>
        <dbReference type="PROSITE" id="PS51468"/>
    </source>
</evidence>
<dbReference type="InterPro" id="IPR013694">
    <property type="entry name" value="VIT"/>
</dbReference>
<dbReference type="Proteomes" id="UP000321595">
    <property type="component" value="Chromosome"/>
</dbReference>
<name>A0A5B8XRD9_9DELT</name>
<dbReference type="PROSITE" id="PS50234">
    <property type="entry name" value="VWFA"/>
    <property type="match status" value="1"/>
</dbReference>
<dbReference type="Pfam" id="PF08487">
    <property type="entry name" value="VIT"/>
    <property type="match status" value="1"/>
</dbReference>
<evidence type="ECO:0000313" key="5">
    <source>
        <dbReference type="Proteomes" id="UP000321595"/>
    </source>
</evidence>
<keyword evidence="5" id="KW-1185">Reference proteome</keyword>
<protein>
    <submittedName>
        <fullName evidence="4">VWA domain-containing protein</fullName>
    </submittedName>
</protein>